<keyword evidence="2" id="KW-1185">Reference proteome</keyword>
<name>A0A563VTC5_9CYAN</name>
<dbReference type="AlphaFoldDB" id="A0A563VTC5"/>
<evidence type="ECO:0000313" key="1">
    <source>
        <dbReference type="EMBL" id="VEP14634.1"/>
    </source>
</evidence>
<protein>
    <submittedName>
        <fullName evidence="1">Uncharacterized protein</fullName>
    </submittedName>
</protein>
<organism evidence="1 2">
    <name type="scientific">Hyella patelloides LEGE 07179</name>
    <dbReference type="NCBI Taxonomy" id="945734"/>
    <lineage>
        <taxon>Bacteria</taxon>
        <taxon>Bacillati</taxon>
        <taxon>Cyanobacteriota</taxon>
        <taxon>Cyanophyceae</taxon>
        <taxon>Pleurocapsales</taxon>
        <taxon>Hyellaceae</taxon>
        <taxon>Hyella</taxon>
    </lineage>
</organism>
<evidence type="ECO:0000313" key="2">
    <source>
        <dbReference type="Proteomes" id="UP000320055"/>
    </source>
</evidence>
<dbReference type="EMBL" id="CAACVJ010000198">
    <property type="protein sequence ID" value="VEP14634.1"/>
    <property type="molecule type" value="Genomic_DNA"/>
</dbReference>
<gene>
    <name evidence="1" type="ORF">H1P_2770007</name>
</gene>
<dbReference type="Proteomes" id="UP000320055">
    <property type="component" value="Unassembled WGS sequence"/>
</dbReference>
<accession>A0A563VTC5</accession>
<proteinExistence type="predicted"/>
<sequence>MSTAINFYIKFVNSMHRKKCKIQKRGAMYALSLQESEVTNP</sequence>
<reference evidence="1 2" key="1">
    <citation type="submission" date="2019-01" db="EMBL/GenBank/DDBJ databases">
        <authorList>
            <person name="Brito A."/>
        </authorList>
    </citation>
    <scope>NUCLEOTIDE SEQUENCE [LARGE SCALE GENOMIC DNA]</scope>
    <source>
        <strain evidence="1">1</strain>
    </source>
</reference>